<accession>A0A9P4QTH9</accession>
<reference evidence="1" key="1">
    <citation type="journal article" date="2020" name="Stud. Mycol.">
        <title>101 Dothideomycetes genomes: a test case for predicting lifestyles and emergence of pathogens.</title>
        <authorList>
            <person name="Haridas S."/>
            <person name="Albert R."/>
            <person name="Binder M."/>
            <person name="Bloem J."/>
            <person name="Labutti K."/>
            <person name="Salamov A."/>
            <person name="Andreopoulos B."/>
            <person name="Baker S."/>
            <person name="Barry K."/>
            <person name="Bills G."/>
            <person name="Bluhm B."/>
            <person name="Cannon C."/>
            <person name="Castanera R."/>
            <person name="Culley D."/>
            <person name="Daum C."/>
            <person name="Ezra D."/>
            <person name="Gonzalez J."/>
            <person name="Henrissat B."/>
            <person name="Kuo A."/>
            <person name="Liang C."/>
            <person name="Lipzen A."/>
            <person name="Lutzoni F."/>
            <person name="Magnuson J."/>
            <person name="Mondo S."/>
            <person name="Nolan M."/>
            <person name="Ohm R."/>
            <person name="Pangilinan J."/>
            <person name="Park H.-J."/>
            <person name="Ramirez L."/>
            <person name="Alfaro M."/>
            <person name="Sun H."/>
            <person name="Tritt A."/>
            <person name="Yoshinaga Y."/>
            <person name="Zwiers L.-H."/>
            <person name="Turgeon B."/>
            <person name="Goodwin S."/>
            <person name="Spatafora J."/>
            <person name="Crous P."/>
            <person name="Grigoriev I."/>
        </authorList>
    </citation>
    <scope>NUCLEOTIDE SEQUENCE</scope>
    <source>
        <strain evidence="1">CBS 125425</strain>
    </source>
</reference>
<name>A0A9P4QTH9_9PLEO</name>
<evidence type="ECO:0000313" key="1">
    <source>
        <dbReference type="EMBL" id="KAF2730804.1"/>
    </source>
</evidence>
<keyword evidence="2" id="KW-1185">Reference proteome</keyword>
<evidence type="ECO:0000313" key="2">
    <source>
        <dbReference type="Proteomes" id="UP000799444"/>
    </source>
</evidence>
<gene>
    <name evidence="1" type="ORF">EJ04DRAFT_30401</name>
</gene>
<organism evidence="1 2">
    <name type="scientific">Polyplosphaeria fusca</name>
    <dbReference type="NCBI Taxonomy" id="682080"/>
    <lineage>
        <taxon>Eukaryota</taxon>
        <taxon>Fungi</taxon>
        <taxon>Dikarya</taxon>
        <taxon>Ascomycota</taxon>
        <taxon>Pezizomycotina</taxon>
        <taxon>Dothideomycetes</taxon>
        <taxon>Pleosporomycetidae</taxon>
        <taxon>Pleosporales</taxon>
        <taxon>Tetraplosphaeriaceae</taxon>
        <taxon>Polyplosphaeria</taxon>
    </lineage>
</organism>
<dbReference type="Proteomes" id="UP000799444">
    <property type="component" value="Unassembled WGS sequence"/>
</dbReference>
<protein>
    <submittedName>
        <fullName evidence="1">Uncharacterized protein</fullName>
    </submittedName>
</protein>
<sequence length="238" mass="25744">MSFAPTCFHNTGRRACPVADACHHTKPGIQDGLGVVVRCVNSTSLDLGVCCRVLTVRCRCRGHLHQHSVGELFQTQTCSRPEIADSARWALTNTVRHIRPTASRCRLHFWMLGWCGEKRRSCGLGAAIFTSDRELAGCRPTIGIPTHNPADVPLRAVKLATAAVCGNHLSPGCRLRWSRRSGGRIGSLSLPAVETKRSSRCKLLTLGTGRAVRSCATGDPSQFLLACTIEAFAPCLLS</sequence>
<dbReference type="EMBL" id="ML996209">
    <property type="protein sequence ID" value="KAF2730804.1"/>
    <property type="molecule type" value="Genomic_DNA"/>
</dbReference>
<comment type="caution">
    <text evidence="1">The sequence shown here is derived from an EMBL/GenBank/DDBJ whole genome shotgun (WGS) entry which is preliminary data.</text>
</comment>
<proteinExistence type="predicted"/>
<dbReference type="AlphaFoldDB" id="A0A9P4QTH9"/>